<dbReference type="Pfam" id="PF23936">
    <property type="entry name" value="HB_ELP1"/>
    <property type="match status" value="1"/>
</dbReference>
<organism evidence="12 13">
    <name type="scientific">Saccharata proteae CBS 121410</name>
    <dbReference type="NCBI Taxonomy" id="1314787"/>
    <lineage>
        <taxon>Eukaryota</taxon>
        <taxon>Fungi</taxon>
        <taxon>Dikarya</taxon>
        <taxon>Ascomycota</taxon>
        <taxon>Pezizomycotina</taxon>
        <taxon>Dothideomycetes</taxon>
        <taxon>Dothideomycetes incertae sedis</taxon>
        <taxon>Botryosphaeriales</taxon>
        <taxon>Saccharataceae</taxon>
        <taxon>Saccharata</taxon>
    </lineage>
</organism>
<dbReference type="Gene3D" id="1.25.40.470">
    <property type="match status" value="1"/>
</dbReference>
<comment type="similarity">
    <text evidence="2 5">Belongs to the ELP1/IKA1 family.</text>
</comment>
<dbReference type="InterPro" id="IPR006849">
    <property type="entry name" value="Elp1"/>
</dbReference>
<evidence type="ECO:0000259" key="7">
    <source>
        <dbReference type="Pfam" id="PF04762"/>
    </source>
</evidence>
<evidence type="ECO:0000256" key="1">
    <source>
        <dbReference type="ARBA" id="ARBA00005043"/>
    </source>
</evidence>
<protein>
    <recommendedName>
        <fullName evidence="5">Elongator complex protein 1</fullName>
    </recommendedName>
</protein>
<dbReference type="InterPro" id="IPR056166">
    <property type="entry name" value="TPR_ELP1"/>
</dbReference>
<feature type="domain" description="ELP1 three-helical bundle" evidence="11">
    <location>
        <begin position="1073"/>
        <end position="1241"/>
    </location>
</feature>
<dbReference type="Proteomes" id="UP000799776">
    <property type="component" value="Unassembled WGS sequence"/>
</dbReference>
<evidence type="ECO:0000256" key="5">
    <source>
        <dbReference type="PIRNR" id="PIRNR017233"/>
    </source>
</evidence>
<dbReference type="Pfam" id="PF04762">
    <property type="entry name" value="Beta-prop_ELP1_1st"/>
    <property type="match status" value="1"/>
</dbReference>
<feature type="domain" description="ELP1 N-terminal second beta-propeller" evidence="8">
    <location>
        <begin position="408"/>
        <end position="663"/>
    </location>
</feature>
<dbReference type="SUPFAM" id="SSF82171">
    <property type="entry name" value="DPP6 N-terminal domain-like"/>
    <property type="match status" value="1"/>
</dbReference>
<keyword evidence="3 5" id="KW-0963">Cytoplasm</keyword>
<evidence type="ECO:0000256" key="2">
    <source>
        <dbReference type="ARBA" id="ARBA00006086"/>
    </source>
</evidence>
<keyword evidence="5" id="KW-0539">Nucleus</keyword>
<reference evidence="12" key="1">
    <citation type="journal article" date="2020" name="Stud. Mycol.">
        <title>101 Dothideomycetes genomes: a test case for predicting lifestyles and emergence of pathogens.</title>
        <authorList>
            <person name="Haridas S."/>
            <person name="Albert R."/>
            <person name="Binder M."/>
            <person name="Bloem J."/>
            <person name="Labutti K."/>
            <person name="Salamov A."/>
            <person name="Andreopoulos B."/>
            <person name="Baker S."/>
            <person name="Barry K."/>
            <person name="Bills G."/>
            <person name="Bluhm B."/>
            <person name="Cannon C."/>
            <person name="Castanera R."/>
            <person name="Culley D."/>
            <person name="Daum C."/>
            <person name="Ezra D."/>
            <person name="Gonzalez J."/>
            <person name="Henrissat B."/>
            <person name="Kuo A."/>
            <person name="Liang C."/>
            <person name="Lipzen A."/>
            <person name="Lutzoni F."/>
            <person name="Magnuson J."/>
            <person name="Mondo S."/>
            <person name="Nolan M."/>
            <person name="Ohm R."/>
            <person name="Pangilinan J."/>
            <person name="Park H.-J."/>
            <person name="Ramirez L."/>
            <person name="Alfaro M."/>
            <person name="Sun H."/>
            <person name="Tritt A."/>
            <person name="Yoshinaga Y."/>
            <person name="Zwiers L.-H."/>
            <person name="Turgeon B."/>
            <person name="Goodwin S."/>
            <person name="Spatafora J."/>
            <person name="Crous P."/>
            <person name="Grigoriev I."/>
        </authorList>
    </citation>
    <scope>NUCLEOTIDE SEQUENCE</scope>
    <source>
        <strain evidence="12">CBS 121410</strain>
    </source>
</reference>
<dbReference type="OrthoDB" id="40048at2759"/>
<feature type="region of interest" description="Disordered" evidence="6">
    <location>
        <begin position="1162"/>
        <end position="1187"/>
    </location>
</feature>
<keyword evidence="4" id="KW-0819">tRNA processing</keyword>
<dbReference type="PIRSF" id="PIRSF017233">
    <property type="entry name" value="IKAP"/>
    <property type="match status" value="1"/>
</dbReference>
<dbReference type="Pfam" id="PF23797">
    <property type="entry name" value="Beta-prop_ELP1_2nd"/>
    <property type="match status" value="1"/>
</dbReference>
<dbReference type="GO" id="GO:0000049">
    <property type="term" value="F:tRNA binding"/>
    <property type="evidence" value="ECO:0007669"/>
    <property type="project" value="TreeGrafter"/>
</dbReference>
<dbReference type="Pfam" id="PF23925">
    <property type="entry name" value="A-sol_ELP1"/>
    <property type="match status" value="1"/>
</dbReference>
<dbReference type="PANTHER" id="PTHR12747">
    <property type="entry name" value="ELONGATOR COMPLEX PROTEIN 1"/>
    <property type="match status" value="1"/>
</dbReference>
<evidence type="ECO:0000313" key="13">
    <source>
        <dbReference type="Proteomes" id="UP000799776"/>
    </source>
</evidence>
<dbReference type="InterPro" id="IPR056164">
    <property type="entry name" value="Beta-prop_ELP1_1st"/>
</dbReference>
<dbReference type="GO" id="GO:0002926">
    <property type="term" value="P:tRNA wobble base 5-methoxycarbonylmethyl-2-thiouridinylation"/>
    <property type="evidence" value="ECO:0007669"/>
    <property type="project" value="TreeGrafter"/>
</dbReference>
<keyword evidence="13" id="KW-1185">Reference proteome</keyword>
<feature type="domain" description="ELP1 first N-terminal beta-propeller" evidence="7">
    <location>
        <begin position="1"/>
        <end position="350"/>
    </location>
</feature>
<dbReference type="GO" id="GO:0033588">
    <property type="term" value="C:elongator holoenzyme complex"/>
    <property type="evidence" value="ECO:0007669"/>
    <property type="project" value="InterPro"/>
</dbReference>
<dbReference type="InterPro" id="IPR056165">
    <property type="entry name" value="Beta-prop_ELP1_2nd"/>
</dbReference>
<gene>
    <name evidence="12" type="ORF">K490DRAFT_67033</name>
</gene>
<evidence type="ECO:0000256" key="4">
    <source>
        <dbReference type="ARBA" id="ARBA00022694"/>
    </source>
</evidence>
<sequence>MRNLRLVQRTRRSLQAEALPLTATAWDTSTDSLICTFGPSESSAVIDLKRFSNKTNSEDDDFSLIASWDAPCPLPDLQCDKVLNLQYFPDTLTSCLVLAGGDIIIVRGEPLPGEDLIEIVGSVDAGITAAAWSPDEELLAITTRANTLLYMTRDFENVTNITFTAEDIKASNHVSVGWGKRETQFQGKRAKAMRDPTVPEHVDEGVLSSADDRRVSISWRGDGAYLAVNAIYEENRRMIRVYSREGVIDSVSEPVDYLEGALSWRPAGNLMAGIQRLQDRIDVVFFERNGLRHGQFSLRLTAEERDSWGGNIGLAWNNDSTVLAVSFKDRIQLWTMGNYHYYLKQEISLIRWCPNFEDVAEPVHVRWNPEKPLRLATVIPGALERLDYVFTVSKCSAAEPNDYGIVPVIDGQTVKITPLRLANVPPPMALHEVSLKGNAIDVAVNASSTVLATLHENVLCFYDYDPRTKPVPEPTIQTCMSLPVSPTYWKQLAFRGDSEVYTLYQDDLTEGNVICQTILGEDSCEMIDSGDREVHSIFSSVDYSTVCVLFGDGTVCPLDLQAFTIGNTICRFPRPPSWVEVIRHGDEEIAFGLTSGGMLYANERVLVKNCTSFQVTPAHLIFTTTQHLLKFVHLAPVHELEIPLDEPEKDERCRAIERGAKLVAVMPSSFSVTLQMPRGNLETIYPRALVVAGIRRSIEEKKYKTAFMACRNHRVDMNIIHDHAPEQFMADISLFIDQVKKVSHIDLFLSQLRDEDVTQTMYVETLKSKAGPSPAVNGTTPATITAAATGSKVNRICDAFLEVLQSRTATNLQNIITSHVCKSPPDLEGGLQIISKLREEDSDLAEKAAEHICFLADVNQLYDHALGLYDLETALLIAQQSQKDPREYLPYMQSLQEMAPLRRQFTIDDNLGRRTKALSHLHALSAFEELAAYTQKHTLYTSALALYKYDQPRLNDIMRLYASFLSSRNKFREAGVAYEYLSDHASALDSYRAASMWREALSSASTIPLPPAELSELATALADTAAETKDFAAAATITIDYLHDVEAAARLLCKGYFFAEALRLVALHGRAGDLVHSVVDPGLAEGSGHMTEFLADCKQQLAAQVPRLRELRVKKAEDPLAFFDGFGGGEGGADVPDNVSLAPTDTTGGATFMTRYTNRTGTVNTTSTRRTHKNRRREERKRARGKKGSVYEEEYLVNSIARLIERVNTTQEDVQRLVEGLMRRGMGERARVVEEGMREVGEACRACLDEVFGEEVKKRGVGEEEDVDGERPMGGEGVLWDAMEGAGRKERPVVKMFEGLSLLG</sequence>
<comment type="function">
    <text evidence="5">Component of the elongator complex which is required for multiple tRNA modifications, including mcm5U (5-methoxycarbonylmethyl uridine), mcm5s2U (5-methoxycarbonylmethyl-2-thiouridine), and ncm5U (5-carbamoylmethyl uridine). The elongator complex catalyzes formation of carboxymethyluridine in the wobble base at position 34 in tRNAs.</text>
</comment>
<comment type="subcellular location">
    <subcellularLocation>
        <location evidence="5">Cytoplasm</location>
    </subcellularLocation>
    <subcellularLocation>
        <location evidence="5">Nucleus</location>
    </subcellularLocation>
</comment>
<dbReference type="PANTHER" id="PTHR12747:SF0">
    <property type="entry name" value="ELONGATOR COMPLEX PROTEIN 1"/>
    <property type="match status" value="1"/>
</dbReference>
<proteinExistence type="inferred from homology"/>
<evidence type="ECO:0000259" key="10">
    <source>
        <dbReference type="Pfam" id="PF23925"/>
    </source>
</evidence>
<evidence type="ECO:0000259" key="9">
    <source>
        <dbReference type="Pfam" id="PF23878"/>
    </source>
</evidence>
<comment type="caution">
    <text evidence="12">The sequence shown here is derived from an EMBL/GenBank/DDBJ whole genome shotgun (WGS) entry which is preliminary data.</text>
</comment>
<accession>A0A9P4HQM6</accession>
<evidence type="ECO:0000259" key="11">
    <source>
        <dbReference type="Pfam" id="PF23936"/>
    </source>
</evidence>
<feature type="domain" description="ELP1 alpha-solenoid" evidence="10">
    <location>
        <begin position="687"/>
        <end position="895"/>
    </location>
</feature>
<dbReference type="GO" id="GO:0005829">
    <property type="term" value="C:cytosol"/>
    <property type="evidence" value="ECO:0007669"/>
    <property type="project" value="TreeGrafter"/>
</dbReference>
<evidence type="ECO:0000256" key="6">
    <source>
        <dbReference type="SAM" id="MobiDB-lite"/>
    </source>
</evidence>
<evidence type="ECO:0000313" key="12">
    <source>
        <dbReference type="EMBL" id="KAF2086110.1"/>
    </source>
</evidence>
<dbReference type="Pfam" id="PF23878">
    <property type="entry name" value="TPR_ELP1"/>
    <property type="match status" value="1"/>
</dbReference>
<dbReference type="EMBL" id="ML978726">
    <property type="protein sequence ID" value="KAF2086110.1"/>
    <property type="molecule type" value="Genomic_DNA"/>
</dbReference>
<name>A0A9P4HQM6_9PEZI</name>
<evidence type="ECO:0000256" key="3">
    <source>
        <dbReference type="ARBA" id="ARBA00022490"/>
    </source>
</evidence>
<dbReference type="InterPro" id="IPR056169">
    <property type="entry name" value="HB_ELP1"/>
</dbReference>
<comment type="pathway">
    <text evidence="1">tRNA modification; 5-methoxycarbonylmethyl-2-thiouridine-tRNA biosynthesis.</text>
</comment>
<dbReference type="InterPro" id="IPR056167">
    <property type="entry name" value="A-sol_ELP1"/>
</dbReference>
<dbReference type="GO" id="GO:0005634">
    <property type="term" value="C:nucleus"/>
    <property type="evidence" value="ECO:0007669"/>
    <property type="project" value="UniProtKB-SubCell"/>
</dbReference>
<evidence type="ECO:0000259" key="8">
    <source>
        <dbReference type="Pfam" id="PF23797"/>
    </source>
</evidence>
<feature type="domain" description="ELP1 TPR" evidence="9">
    <location>
        <begin position="904"/>
        <end position="1063"/>
    </location>
</feature>